<dbReference type="Proteomes" id="UP000266005">
    <property type="component" value="Unassembled WGS sequence"/>
</dbReference>
<reference evidence="4" key="1">
    <citation type="submission" date="2018-08" db="EMBL/GenBank/DDBJ databases">
        <title>Mucilaginibacter sp. MYSH2.</title>
        <authorList>
            <person name="Seo T."/>
        </authorList>
    </citation>
    <scope>NUCLEOTIDE SEQUENCE [LARGE SCALE GENOMIC DNA]</scope>
    <source>
        <strain evidence="4">KIRAN</strain>
    </source>
</reference>
<keyword evidence="3" id="KW-0407">Ion channel</keyword>
<feature type="domain" description="Potassium channel" evidence="2">
    <location>
        <begin position="109"/>
        <end position="183"/>
    </location>
</feature>
<keyword evidence="1" id="KW-0812">Transmembrane</keyword>
<dbReference type="OrthoDB" id="3422146at2"/>
<name>A0A399SIU2_9BACT</name>
<proteinExistence type="predicted"/>
<dbReference type="Gene3D" id="1.10.287.70">
    <property type="match status" value="1"/>
</dbReference>
<protein>
    <submittedName>
        <fullName evidence="3">Two pore domain potassium channel family protein</fullName>
    </submittedName>
</protein>
<feature type="transmembrane region" description="Helical" evidence="1">
    <location>
        <begin position="135"/>
        <end position="152"/>
    </location>
</feature>
<evidence type="ECO:0000313" key="3">
    <source>
        <dbReference type="EMBL" id="RIJ42042.1"/>
    </source>
</evidence>
<organism evidence="3 4">
    <name type="scientific">Pontibacter oryzae</name>
    <dbReference type="NCBI Taxonomy" id="2304593"/>
    <lineage>
        <taxon>Bacteria</taxon>
        <taxon>Pseudomonadati</taxon>
        <taxon>Bacteroidota</taxon>
        <taxon>Cytophagia</taxon>
        <taxon>Cytophagales</taxon>
        <taxon>Hymenobacteraceae</taxon>
        <taxon>Pontibacter</taxon>
    </lineage>
</organism>
<dbReference type="GO" id="GO:0034220">
    <property type="term" value="P:monoatomic ion transmembrane transport"/>
    <property type="evidence" value="ECO:0007669"/>
    <property type="project" value="UniProtKB-KW"/>
</dbReference>
<dbReference type="AlphaFoldDB" id="A0A399SIU2"/>
<dbReference type="EMBL" id="QWGE01000002">
    <property type="protein sequence ID" value="RIJ42042.1"/>
    <property type="molecule type" value="Genomic_DNA"/>
</dbReference>
<feature type="transmembrane region" description="Helical" evidence="1">
    <location>
        <begin position="92"/>
        <end position="114"/>
    </location>
</feature>
<dbReference type="SUPFAM" id="SSF81324">
    <property type="entry name" value="Voltage-gated potassium channels"/>
    <property type="match status" value="1"/>
</dbReference>
<feature type="transmembrane region" description="Helical" evidence="1">
    <location>
        <begin position="26"/>
        <end position="46"/>
    </location>
</feature>
<keyword evidence="3" id="KW-0813">Transport</keyword>
<keyword evidence="4" id="KW-1185">Reference proteome</keyword>
<accession>A0A399SIU2</accession>
<keyword evidence="1" id="KW-0472">Membrane</keyword>
<comment type="caution">
    <text evidence="3">The sequence shown here is derived from an EMBL/GenBank/DDBJ whole genome shotgun (WGS) entry which is preliminary data.</text>
</comment>
<feature type="transmembrane region" description="Helical" evidence="1">
    <location>
        <begin position="164"/>
        <end position="188"/>
    </location>
</feature>
<dbReference type="Pfam" id="PF07885">
    <property type="entry name" value="Ion_trans_2"/>
    <property type="match status" value="1"/>
</dbReference>
<evidence type="ECO:0000313" key="4">
    <source>
        <dbReference type="Proteomes" id="UP000266005"/>
    </source>
</evidence>
<keyword evidence="1" id="KW-1133">Transmembrane helix</keyword>
<evidence type="ECO:0000259" key="2">
    <source>
        <dbReference type="Pfam" id="PF07885"/>
    </source>
</evidence>
<evidence type="ECO:0000256" key="1">
    <source>
        <dbReference type="SAM" id="Phobius"/>
    </source>
</evidence>
<sequence>MLLPDRIFSSKLIYTLLRLPNQRYKAYSMSILYFSIGSLIFLFIIADIIKTTFSLNGGGKLTNLVSRGVWNTFFVASAKKGNSKLLEYAGPAVLVSILVVWVIGLWSGLFLMLLSDPSSVVNSITKENTGAWEKLYYAGFTLSTLGVGDYIASNNFWRVITDIAAYSGLVFITTSITYFVPVLSAVGLQSKLSLYISGMGKSPQQVLEKAWNGKDFSSFFDTVSDLCQMLMHHTMNHHSYPVIHYFHNNQLNLAIAPAFVKLDEVHQLLSNALKDDVTLDNLKMNMLQTALDQHLEMLRKGYLKEGSPKEQVPALTEQVSKLGVAFRKPEEINHRSDQALAERRKLLTVMLEKDGWTWDAVHQSNGYSRHQQF</sequence>
<dbReference type="InterPro" id="IPR013099">
    <property type="entry name" value="K_chnl_dom"/>
</dbReference>
<keyword evidence="3" id="KW-0406">Ion transport</keyword>
<gene>
    <name evidence="3" type="ORF">D1627_08585</name>
</gene>